<name>A0A0W7X555_9ACTN</name>
<dbReference type="OrthoDB" id="3461799at2"/>
<dbReference type="EMBL" id="LOCL01000033">
    <property type="protein sequence ID" value="KUF17826.1"/>
    <property type="molecule type" value="Genomic_DNA"/>
</dbReference>
<evidence type="ECO:0000313" key="1">
    <source>
        <dbReference type="EMBL" id="KUF17826.1"/>
    </source>
</evidence>
<evidence type="ECO:0000313" key="2">
    <source>
        <dbReference type="Proteomes" id="UP000054804"/>
    </source>
</evidence>
<organism evidence="1 2">
    <name type="scientific">Streptomyces silvensis</name>
    <dbReference type="NCBI Taxonomy" id="1765722"/>
    <lineage>
        <taxon>Bacteria</taxon>
        <taxon>Bacillati</taxon>
        <taxon>Actinomycetota</taxon>
        <taxon>Actinomycetes</taxon>
        <taxon>Kitasatosporales</taxon>
        <taxon>Streptomycetaceae</taxon>
        <taxon>Streptomyces</taxon>
    </lineage>
</organism>
<proteinExistence type="predicted"/>
<reference evidence="1 2" key="1">
    <citation type="submission" date="2015-12" db="EMBL/GenBank/DDBJ databases">
        <title>Draft genome sequence of Streptomyces silvensis ATCC 53525, a producer of novel hormone antagonists.</title>
        <authorList>
            <person name="Johnston C.W."/>
            <person name="Li Y."/>
            <person name="Magarvey N.A."/>
        </authorList>
    </citation>
    <scope>NUCLEOTIDE SEQUENCE [LARGE SCALE GENOMIC DNA]</scope>
    <source>
        <strain evidence="1 2">ATCC 53525</strain>
    </source>
</reference>
<keyword evidence="2" id="KW-1185">Reference proteome</keyword>
<sequence>MTERTERDEILDFPGADDLVTAGRVAPPAAHTSATVQKRLGLLQERESAPSVDRTPSLEEEPLVVMRRRAPTLPVPPSRRRLLAAAAAVATVVAGAGVFQALEGDSRPETDISAASFLGEMAEVSAEQSPKASGKYWRVVAESVKGRKAFTTWSYTDQRGRKWMLEKGKAHRVKGDIWVVGKLRFSWNELPKLPTNPKELSTRFSKTRWDRFYEVTAILETYPASPQLRSALFTVLAQTPGVKLKGDIKDSRSRHGTALTITNGPGKRPAQYCVIEPKTGRILERQHTPYTKPIGRTTYLKADWTNRID</sequence>
<protein>
    <submittedName>
        <fullName evidence="1">Uncharacterized protein</fullName>
    </submittedName>
</protein>
<dbReference type="AlphaFoldDB" id="A0A0W7X555"/>
<accession>A0A0W7X555</accession>
<gene>
    <name evidence="1" type="ORF">AT728_10640</name>
</gene>
<comment type="caution">
    <text evidence="1">The sequence shown here is derived from an EMBL/GenBank/DDBJ whole genome shotgun (WGS) entry which is preliminary data.</text>
</comment>
<dbReference type="STRING" id="1765722.AT728_10640"/>
<dbReference type="Proteomes" id="UP000054804">
    <property type="component" value="Unassembled WGS sequence"/>
</dbReference>
<dbReference type="RefSeq" id="WP_058848262.1">
    <property type="nucleotide sequence ID" value="NZ_LOCL01000033.1"/>
</dbReference>